<evidence type="ECO:0000313" key="4">
    <source>
        <dbReference type="Proteomes" id="UP000002173"/>
    </source>
</evidence>
<dbReference type="eggNOG" id="ENOG502T1SB">
    <property type="taxonomic scope" value="Eukaryota"/>
</dbReference>
<dbReference type="KEGG" id="bbo:BBOV_II005870"/>
<dbReference type="VEuPathDB" id="PiroplasmaDB:BBOV_II005870"/>
<evidence type="ECO:0000256" key="1">
    <source>
        <dbReference type="SAM" id="MobiDB-lite"/>
    </source>
</evidence>
<protein>
    <submittedName>
        <fullName evidence="3">Uncharacterized protein</fullName>
    </submittedName>
</protein>
<organism evidence="3 4">
    <name type="scientific">Babesia bovis</name>
    <dbReference type="NCBI Taxonomy" id="5865"/>
    <lineage>
        <taxon>Eukaryota</taxon>
        <taxon>Sar</taxon>
        <taxon>Alveolata</taxon>
        <taxon>Apicomplexa</taxon>
        <taxon>Aconoidasida</taxon>
        <taxon>Piroplasmida</taxon>
        <taxon>Babesiidae</taxon>
        <taxon>Babesia</taxon>
    </lineage>
</organism>
<accession>A7AUC6</accession>
<gene>
    <name evidence="2 3" type="ORF">BBOV_II005870</name>
</gene>
<dbReference type="RefSeq" id="XP_001610105.1">
    <property type="nucleotide sequence ID" value="XM_001610055.1"/>
</dbReference>
<evidence type="ECO:0000313" key="2">
    <source>
        <dbReference type="EMBL" id="BAN64609.1"/>
    </source>
</evidence>
<dbReference type="STRING" id="5865.A7AUC6"/>
<reference evidence="3" key="2">
    <citation type="submission" date="2007-08" db="EMBL/GenBank/DDBJ databases">
        <authorList>
            <person name="Nene V."/>
        </authorList>
    </citation>
    <scope>NUCLEOTIDE SEQUENCE</scope>
    <source>
        <strain evidence="3">T2Bo</strain>
    </source>
</reference>
<sequence>MGLSDAFNEADYSDNVDTDHSIRTSQSYNDQSPRSFPCDSIAAKFSALNDLDRHVSDGISYHYDESFKPSKQKSRKDLECEESLRRLHSLTVGDNIYFRRSTIAACSDSGDDTDGFVEGKVTCFTYTSSTRYVVVMLEGFGYLKFTLGDIYSMSIDHHVHLQRLQHSTSLSKSLRQKRHRFESDDEFATRRYWNGMNKSLLTDESDSFSGTDGVSETPYRDIPSSSSQYHSEASDVKTRPIPPGAESFCRCRFVNKLDIVRKLRKLIADNKECFMEKTAEMTELRLIQNHNVRAYEVEVVAYLLGEDPWKYAANPQDKPKKDQINTILEQYRAAARDPDYLNLYEQWQEYQNSVKGRTKMHASVSS</sequence>
<dbReference type="AlphaFoldDB" id="A7AUC6"/>
<proteinExistence type="evidence at transcript level"/>
<feature type="compositionally biased region" description="Polar residues" evidence="1">
    <location>
        <begin position="23"/>
        <end position="34"/>
    </location>
</feature>
<keyword evidence="4" id="KW-1185">Reference proteome</keyword>
<feature type="region of interest" description="Disordered" evidence="1">
    <location>
        <begin position="1"/>
        <end position="35"/>
    </location>
</feature>
<name>A7AUC6_BABBO</name>
<dbReference type="GeneID" id="5478339"/>
<dbReference type="OMA" id="HDLFFHK"/>
<reference evidence="4" key="5">
    <citation type="journal article" date="2021" name="Int. J. Parasitol.">
        <title>Comparative analysis of gene expression between Babesia bovis blood stages and kinetes allowed by improved genome annotation.</title>
        <authorList>
            <person name="Ueti M.W."/>
            <person name="Johnson W.C."/>
            <person name="Kappmeyer L.S."/>
            <person name="Herndon D.R."/>
            <person name="Mousel M.R."/>
            <person name="Reif K.E."/>
            <person name="Taus N.S."/>
            <person name="Ifeonu O.O."/>
            <person name="Silva J.C."/>
            <person name="Suarez C.E."/>
            <person name="Brayton K.A."/>
        </authorList>
    </citation>
    <scope>NUCLEOTIDE SEQUENCE [LARGE SCALE GENOMIC DNA]</scope>
</reference>
<dbReference type="EMBL" id="AK440815">
    <property type="protein sequence ID" value="BAN64609.1"/>
    <property type="molecule type" value="mRNA"/>
</dbReference>
<feature type="region of interest" description="Disordered" evidence="1">
    <location>
        <begin position="204"/>
        <end position="237"/>
    </location>
</feature>
<dbReference type="EMBL" id="AAXT01000003">
    <property type="protein sequence ID" value="EDO06537.1"/>
    <property type="molecule type" value="Genomic_DNA"/>
</dbReference>
<feature type="compositionally biased region" description="Polar residues" evidence="1">
    <location>
        <begin position="204"/>
        <end position="214"/>
    </location>
</feature>
<evidence type="ECO:0000313" key="3">
    <source>
        <dbReference type="EMBL" id="EDO06537.1"/>
    </source>
</evidence>
<reference evidence="3 4" key="1">
    <citation type="journal article" date="2007" name="PLoS Pathog.">
        <title>Genome sequence of Babesia bovis and comparative analysis of apicomplexan hemoprotozoa.</title>
        <authorList>
            <person name="Brayton K.A."/>
            <person name="Lau A.O.T."/>
            <person name="Herndon D.R."/>
            <person name="Hannick L."/>
            <person name="Kappmeyer L.S."/>
            <person name="Berens S.J."/>
            <person name="Bidwell S.L."/>
            <person name="Brown W.C."/>
            <person name="Crabtree J."/>
            <person name="Fadrosh D."/>
            <person name="Feldblum T."/>
            <person name="Forberger H.A."/>
            <person name="Haas B.J."/>
            <person name="Howell J.M."/>
            <person name="Khouri H."/>
            <person name="Koo H."/>
            <person name="Mann D.J."/>
            <person name="Norimine J."/>
            <person name="Paulsen I.T."/>
            <person name="Radune D."/>
            <person name="Ren Q."/>
            <person name="Smith R.K. Jr."/>
            <person name="Suarez C.E."/>
            <person name="White O."/>
            <person name="Wortman J.R."/>
            <person name="Knowles D.P. Jr."/>
            <person name="McElwain T.F."/>
            <person name="Nene V.M."/>
        </authorList>
    </citation>
    <scope>NUCLEOTIDE SEQUENCE [LARGE SCALE GENOMIC DNA]</scope>
    <source>
        <strain evidence="3">T2Bo</strain>
    </source>
</reference>
<reference evidence="2" key="3">
    <citation type="journal article" date="2014" name="BMC Genomics">
        <title>The Babesia bovis gene and promoter model: an update from full-length EST analysis.</title>
        <authorList>
            <person name="Yamagishi J."/>
            <person name="Wakaguri H."/>
            <person name="Yokoyama N."/>
            <person name="Yamashita R."/>
            <person name="Suzuki Y."/>
            <person name="Xuan X."/>
            <person name="Igarashi I."/>
        </authorList>
    </citation>
    <scope>NUCLEOTIDE SEQUENCE</scope>
    <source>
        <strain evidence="2">Texas</strain>
    </source>
</reference>
<dbReference type="Proteomes" id="UP000002173">
    <property type="component" value="Unassembled WGS sequence"/>
</dbReference>
<reference evidence="4" key="4">
    <citation type="journal article" date="2020" name="Data Brief">
        <title>Transcriptome dataset of Babesia bovis life stages within vertebrate and invertebrate hosts.</title>
        <authorList>
            <person name="Ueti M.W."/>
            <person name="Johnson W.C."/>
            <person name="Kappmeyer L.S."/>
            <person name="Herndon D.R."/>
            <person name="Mousel M.R."/>
            <person name="Reif K.E."/>
            <person name="Taus N.S."/>
            <person name="Ifeonu O.O."/>
            <person name="Silva J.C."/>
            <person name="Suarez C.E."/>
            <person name="Brayton K.A."/>
        </authorList>
    </citation>
    <scope>NUCLEOTIDE SEQUENCE [LARGE SCALE GENOMIC DNA]</scope>
</reference>